<dbReference type="EMBL" id="JABWGO010000050">
    <property type="protein sequence ID" value="NUW47085.1"/>
    <property type="molecule type" value="Genomic_DNA"/>
</dbReference>
<dbReference type="InterPro" id="IPR029063">
    <property type="entry name" value="SAM-dependent_MTases_sf"/>
</dbReference>
<gene>
    <name evidence="1" type="ORF">HT134_44345</name>
</gene>
<feature type="non-terminal residue" evidence="1">
    <location>
        <position position="72"/>
    </location>
</feature>
<accession>A0A7Y6IZL0</accession>
<dbReference type="SUPFAM" id="SSF53335">
    <property type="entry name" value="S-adenosyl-L-methionine-dependent methyltransferases"/>
    <property type="match status" value="1"/>
</dbReference>
<evidence type="ECO:0000313" key="2">
    <source>
        <dbReference type="Proteomes" id="UP000546126"/>
    </source>
</evidence>
<name>A0A7Y6IZL0_9ACTN</name>
<dbReference type="GO" id="GO:0032259">
    <property type="term" value="P:methylation"/>
    <property type="evidence" value="ECO:0007669"/>
    <property type="project" value="UniProtKB-KW"/>
</dbReference>
<organism evidence="1 2">
    <name type="scientific">Nonomuraea rhodomycinica</name>
    <dbReference type="NCBI Taxonomy" id="1712872"/>
    <lineage>
        <taxon>Bacteria</taxon>
        <taxon>Bacillati</taxon>
        <taxon>Actinomycetota</taxon>
        <taxon>Actinomycetes</taxon>
        <taxon>Streptosporangiales</taxon>
        <taxon>Streptosporangiaceae</taxon>
        <taxon>Nonomuraea</taxon>
    </lineage>
</organism>
<dbReference type="GO" id="GO:0008168">
    <property type="term" value="F:methyltransferase activity"/>
    <property type="evidence" value="ECO:0007669"/>
    <property type="project" value="UniProtKB-KW"/>
</dbReference>
<keyword evidence="2" id="KW-1185">Reference proteome</keyword>
<protein>
    <submittedName>
        <fullName evidence="1">DNA cytosine methyltransferase</fullName>
    </submittedName>
</protein>
<reference evidence="1 2" key="1">
    <citation type="submission" date="2020-06" db="EMBL/GenBank/DDBJ databases">
        <authorList>
            <person name="Chanama M."/>
        </authorList>
    </citation>
    <scope>NUCLEOTIDE SEQUENCE [LARGE SCALE GENOMIC DNA]</scope>
    <source>
        <strain evidence="1 2">TBRC6557</strain>
    </source>
</reference>
<sequence>MLDLRDWFCGAGGSSQGAHAVPGVRVTRAANHWEKAIESHSVNVPETDHYLGDIRTAPVERWPVADLFWASP</sequence>
<proteinExistence type="predicted"/>
<evidence type="ECO:0000313" key="1">
    <source>
        <dbReference type="EMBL" id="NUW47085.1"/>
    </source>
</evidence>
<keyword evidence="1" id="KW-0808">Transferase</keyword>
<keyword evidence="1" id="KW-0489">Methyltransferase</keyword>
<dbReference type="Gene3D" id="3.40.50.150">
    <property type="entry name" value="Vaccinia Virus protein VP39"/>
    <property type="match status" value="1"/>
</dbReference>
<comment type="caution">
    <text evidence="1">The sequence shown here is derived from an EMBL/GenBank/DDBJ whole genome shotgun (WGS) entry which is preliminary data.</text>
</comment>
<dbReference type="AlphaFoldDB" id="A0A7Y6IZL0"/>
<dbReference type="Proteomes" id="UP000546126">
    <property type="component" value="Unassembled WGS sequence"/>
</dbReference>